<reference evidence="3" key="2">
    <citation type="submission" date="2017-12" db="EMBL/GenBank/DDBJ databases">
        <authorList>
            <person name="Hurst M.R.H."/>
        </authorList>
    </citation>
    <scope>NUCLEOTIDE SEQUENCE [LARGE SCALE GENOMIC DNA]</scope>
    <source>
        <strain evidence="3">FI11154</strain>
    </source>
</reference>
<protein>
    <submittedName>
        <fullName evidence="3">Uncharacterized protein</fullName>
    </submittedName>
</protein>
<sequence length="180" mass="19641">MHVAVKLLRITAASVVAASVFSTAVQAACTQNRGIYQDRDGAYTLTFQPLQSNDLKMTPAPTNEFTITANDKPEFKLSGMVIWPEEGVARPYALITYNCKGDGSNAEDLDDCSIWQSVIYALKESAEADVLPKADEPAAQAVLFPDLVTALDGYDFGAAKPEKPLQWEVFRFQGCTPDEN</sequence>
<feature type="chain" id="PRO_5044578422" evidence="1">
    <location>
        <begin position="28"/>
        <end position="180"/>
    </location>
</feature>
<evidence type="ECO:0000313" key="5">
    <source>
        <dbReference type="Proteomes" id="UP000574931"/>
    </source>
</evidence>
<evidence type="ECO:0000313" key="4">
    <source>
        <dbReference type="Proteomes" id="UP000246073"/>
    </source>
</evidence>
<dbReference type="Proteomes" id="UP000574931">
    <property type="component" value="Unassembled WGS sequence"/>
</dbReference>
<evidence type="ECO:0000256" key="1">
    <source>
        <dbReference type="SAM" id="SignalP"/>
    </source>
</evidence>
<keyword evidence="1" id="KW-0732">Signal</keyword>
<dbReference type="EMBL" id="JABFCY010000001">
    <property type="protein sequence ID" value="NNU59318.1"/>
    <property type="molecule type" value="Genomic_DNA"/>
</dbReference>
<reference evidence="2 5" key="3">
    <citation type="submission" date="2020-05" db="EMBL/GenBank/DDBJ databases">
        <title>Draft Genome Sequence of Ochrobactrum soli Isolated from Stable Fly Gut.</title>
        <authorList>
            <person name="Pileggi M.T."/>
            <person name="Vazhakkala L.J."/>
            <person name="Wong C.N."/>
        </authorList>
    </citation>
    <scope>NUCLEOTIDE SEQUENCE [LARGE SCALE GENOMIC DNA]</scope>
    <source>
        <strain evidence="2 5">MTP-C0764</strain>
    </source>
</reference>
<dbReference type="Proteomes" id="UP000246073">
    <property type="component" value="Unassembled WGS sequence"/>
</dbReference>
<name>A0A2P9HRK4_9HYPH</name>
<dbReference type="EMBL" id="OOFM01000005">
    <property type="protein sequence ID" value="SPL66593.1"/>
    <property type="molecule type" value="Genomic_DNA"/>
</dbReference>
<reference evidence="4" key="1">
    <citation type="submission" date="2017-12" db="EMBL/GenBank/DDBJ databases">
        <authorList>
            <person name="Diaz M."/>
        </authorList>
    </citation>
    <scope>NUCLEOTIDE SEQUENCE [LARGE SCALE GENOMIC DNA]</scope>
    <source>
        <strain evidence="4">FI11154</strain>
    </source>
</reference>
<dbReference type="AlphaFoldDB" id="A0A2P9HRK4"/>
<accession>A0A2P9HRK4</accession>
<evidence type="ECO:0000313" key="2">
    <source>
        <dbReference type="EMBL" id="NNU59318.1"/>
    </source>
</evidence>
<keyword evidence="5" id="KW-1185">Reference proteome</keyword>
<proteinExistence type="predicted"/>
<feature type="signal peptide" evidence="1">
    <location>
        <begin position="1"/>
        <end position="27"/>
    </location>
</feature>
<evidence type="ECO:0000313" key="3">
    <source>
        <dbReference type="EMBL" id="SPL66593.1"/>
    </source>
</evidence>
<dbReference type="RefSeq" id="WP_109369965.1">
    <property type="nucleotide sequence ID" value="NZ_JABFCY010000001.1"/>
</dbReference>
<gene>
    <name evidence="2" type="ORF">HKX02_03465</name>
    <name evidence="3" type="ORF">OHAE_2460</name>
</gene>
<organism evidence="3 4">
    <name type="scientific">Ochrobactrum soli</name>
    <dbReference type="NCBI Taxonomy" id="2448455"/>
    <lineage>
        <taxon>Bacteria</taxon>
        <taxon>Pseudomonadati</taxon>
        <taxon>Pseudomonadota</taxon>
        <taxon>Alphaproteobacteria</taxon>
        <taxon>Hyphomicrobiales</taxon>
        <taxon>Brucellaceae</taxon>
        <taxon>Brucella/Ochrobactrum group</taxon>
        <taxon>Ochrobactrum</taxon>
    </lineage>
</organism>